<evidence type="ECO:0000313" key="3">
    <source>
        <dbReference type="Proteomes" id="UP000474967"/>
    </source>
</evidence>
<gene>
    <name evidence="2" type="ORF">G3T36_00320</name>
</gene>
<dbReference type="RefSeq" id="WP_163287453.1">
    <property type="nucleotide sequence ID" value="NZ_JAAGWY010000001.1"/>
</dbReference>
<dbReference type="InterPro" id="IPR029068">
    <property type="entry name" value="Glyas_Bleomycin-R_OHBP_Dase"/>
</dbReference>
<dbReference type="InterPro" id="IPR004360">
    <property type="entry name" value="Glyas_Fos-R_dOase_dom"/>
</dbReference>
<dbReference type="Gene3D" id="3.10.180.10">
    <property type="entry name" value="2,3-Dihydroxybiphenyl 1,2-Dioxygenase, domain 1"/>
    <property type="match status" value="1"/>
</dbReference>
<dbReference type="SUPFAM" id="SSF54593">
    <property type="entry name" value="Glyoxalase/Bleomycin resistance protein/Dihydroxybiphenyl dioxygenase"/>
    <property type="match status" value="1"/>
</dbReference>
<dbReference type="Pfam" id="PF00903">
    <property type="entry name" value="Glyoxalase"/>
    <property type="match status" value="1"/>
</dbReference>
<keyword evidence="3" id="KW-1185">Reference proteome</keyword>
<protein>
    <submittedName>
        <fullName evidence="2">VOC family protein</fullName>
    </submittedName>
</protein>
<feature type="domain" description="VOC" evidence="1">
    <location>
        <begin position="8"/>
        <end position="138"/>
    </location>
</feature>
<dbReference type="PROSITE" id="PS51819">
    <property type="entry name" value="VOC"/>
    <property type="match status" value="1"/>
</dbReference>
<proteinExistence type="predicted"/>
<dbReference type="InterPro" id="IPR037523">
    <property type="entry name" value="VOC_core"/>
</dbReference>
<name>A0A6L9XSN3_9MICO</name>
<evidence type="ECO:0000259" key="1">
    <source>
        <dbReference type="PROSITE" id="PS51819"/>
    </source>
</evidence>
<comment type="caution">
    <text evidence="2">The sequence shown here is derived from an EMBL/GenBank/DDBJ whole genome shotgun (WGS) entry which is preliminary data.</text>
</comment>
<sequence>MSANVQMNLEVQVIAVSDPDRSKKFYERLGWRLDEDASPLAGLRIVQFTPPGSGTSVDFGVGINPAAPGSAVNTLVVSDVELAHQALVERDIEVTDIWHGPPFPVEARQPGIDPERTSYGSFCSFEDPDGNLWIVQEVTDRLPGRI</sequence>
<accession>A0A6L9XSN3</accession>
<reference evidence="2 3" key="1">
    <citation type="journal article" date="2014" name="J. Microbiol.">
        <title>Diaminobutyricibacter tongyongensis gen. nov., sp. nov. and Homoserinibacter gongjuensis gen. nov., sp. nov. belong to the family Microbacteriaceae.</title>
        <authorList>
            <person name="Kim S.J."/>
            <person name="Ahn J.H."/>
            <person name="Weon H.Y."/>
            <person name="Hamada M."/>
            <person name="Suzuki K."/>
            <person name="Kwon S.W."/>
        </authorList>
    </citation>
    <scope>NUCLEOTIDE SEQUENCE [LARGE SCALE GENOMIC DNA]</scope>
    <source>
        <strain evidence="2 3">NBRC 108724</strain>
    </source>
</reference>
<dbReference type="EMBL" id="JAAGWY010000001">
    <property type="protein sequence ID" value="NEN04307.1"/>
    <property type="molecule type" value="Genomic_DNA"/>
</dbReference>
<evidence type="ECO:0000313" key="2">
    <source>
        <dbReference type="EMBL" id="NEN04307.1"/>
    </source>
</evidence>
<organism evidence="2 3">
    <name type="scientific">Leifsonia tongyongensis</name>
    <dbReference type="NCBI Taxonomy" id="1268043"/>
    <lineage>
        <taxon>Bacteria</taxon>
        <taxon>Bacillati</taxon>
        <taxon>Actinomycetota</taxon>
        <taxon>Actinomycetes</taxon>
        <taxon>Micrococcales</taxon>
        <taxon>Microbacteriaceae</taxon>
        <taxon>Leifsonia</taxon>
    </lineage>
</organism>
<dbReference type="AlphaFoldDB" id="A0A6L9XSN3"/>
<dbReference type="Proteomes" id="UP000474967">
    <property type="component" value="Unassembled WGS sequence"/>
</dbReference>